<comment type="caution">
    <text evidence="1">The sequence shown here is derived from an EMBL/GenBank/DDBJ whole genome shotgun (WGS) entry which is preliminary data.</text>
</comment>
<evidence type="ECO:0000313" key="1">
    <source>
        <dbReference type="EMBL" id="KAL1507330.1"/>
    </source>
</evidence>
<keyword evidence="2" id="KW-1185">Reference proteome</keyword>
<protein>
    <submittedName>
        <fullName evidence="1">Uncharacterized protein</fullName>
    </submittedName>
</protein>
<evidence type="ECO:0000313" key="2">
    <source>
        <dbReference type="Proteomes" id="UP001515480"/>
    </source>
</evidence>
<accession>A0AB34IU65</accession>
<proteinExistence type="predicted"/>
<dbReference type="EMBL" id="JBGBPQ010000018">
    <property type="protein sequence ID" value="KAL1507330.1"/>
    <property type="molecule type" value="Genomic_DNA"/>
</dbReference>
<sequence>MSQADLLAAAQKRRGELEAAGEIDWVSDRQPYAVGQGPTPDNNLIGKKLEVRWRYQMIETGEPTYMWCEGEVVKSSTDVSTVSKEYWHGFWSGRT</sequence>
<name>A0AB34IU65_PRYPA</name>
<dbReference type="Proteomes" id="UP001515480">
    <property type="component" value="Unassembled WGS sequence"/>
</dbReference>
<dbReference type="AlphaFoldDB" id="A0AB34IU65"/>
<reference evidence="1 2" key="1">
    <citation type="journal article" date="2024" name="Science">
        <title>Giant polyketide synthase enzymes in the biosynthesis of giant marine polyether toxins.</title>
        <authorList>
            <person name="Fallon T.R."/>
            <person name="Shende V.V."/>
            <person name="Wierzbicki I.H."/>
            <person name="Pendleton A.L."/>
            <person name="Watervoot N.F."/>
            <person name="Auber R.P."/>
            <person name="Gonzalez D.J."/>
            <person name="Wisecaver J.H."/>
            <person name="Moore B.S."/>
        </authorList>
    </citation>
    <scope>NUCLEOTIDE SEQUENCE [LARGE SCALE GENOMIC DNA]</scope>
    <source>
        <strain evidence="1 2">12B1</strain>
    </source>
</reference>
<gene>
    <name evidence="1" type="ORF">AB1Y20_008176</name>
</gene>
<organism evidence="1 2">
    <name type="scientific">Prymnesium parvum</name>
    <name type="common">Toxic golden alga</name>
    <dbReference type="NCBI Taxonomy" id="97485"/>
    <lineage>
        <taxon>Eukaryota</taxon>
        <taxon>Haptista</taxon>
        <taxon>Haptophyta</taxon>
        <taxon>Prymnesiophyceae</taxon>
        <taxon>Prymnesiales</taxon>
        <taxon>Prymnesiaceae</taxon>
        <taxon>Prymnesium</taxon>
    </lineage>
</organism>